<feature type="transmembrane region" description="Helical" evidence="1">
    <location>
        <begin position="7"/>
        <end position="25"/>
    </location>
</feature>
<keyword evidence="1" id="KW-1133">Transmembrane helix</keyword>
<gene>
    <name evidence="2" type="ORF">TM448B02009_0013</name>
</gene>
<proteinExistence type="predicted"/>
<reference evidence="2" key="1">
    <citation type="submission" date="2020-03" db="EMBL/GenBank/DDBJ databases">
        <title>The deep terrestrial virosphere.</title>
        <authorList>
            <person name="Holmfeldt K."/>
            <person name="Nilsson E."/>
            <person name="Simone D."/>
            <person name="Lopez-Fernandez M."/>
            <person name="Wu X."/>
            <person name="de Brujin I."/>
            <person name="Lundin D."/>
            <person name="Andersson A."/>
            <person name="Bertilsson S."/>
            <person name="Dopson M."/>
        </authorList>
    </citation>
    <scope>NUCLEOTIDE SEQUENCE</scope>
    <source>
        <strain evidence="2">TM448B02009</strain>
    </source>
</reference>
<keyword evidence="1" id="KW-0472">Membrane</keyword>
<keyword evidence="1" id="KW-0812">Transmembrane</keyword>
<organism evidence="2">
    <name type="scientific">viral metagenome</name>
    <dbReference type="NCBI Taxonomy" id="1070528"/>
    <lineage>
        <taxon>unclassified sequences</taxon>
        <taxon>metagenomes</taxon>
        <taxon>organismal metagenomes</taxon>
    </lineage>
</organism>
<dbReference type="AlphaFoldDB" id="A0A6M3XTK8"/>
<sequence>MRILGRLGWALVGGMIVLIGALSVWPGGLPYRELIAPASALLPREVPAYPPTIREKIVYVYLAPDVRAVAPRAVTEDVVRFCRPVTVATTDTVLVPSPSLIRTFTVGQTWLPFQRHPLLVTSMDGHGDLIAEDYHVRLPLGVAAGLEAPYRTTVRYPRWGILRDAAHGALWYGAFRLVEAVVR</sequence>
<evidence type="ECO:0000313" key="2">
    <source>
        <dbReference type="EMBL" id="QJI00618.1"/>
    </source>
</evidence>
<protein>
    <submittedName>
        <fullName evidence="2">Uncharacterized protein</fullName>
    </submittedName>
</protein>
<dbReference type="EMBL" id="MT144864">
    <property type="protein sequence ID" value="QJI00618.1"/>
    <property type="molecule type" value="Genomic_DNA"/>
</dbReference>
<accession>A0A6M3XTK8</accession>
<name>A0A6M3XTK8_9ZZZZ</name>
<evidence type="ECO:0000256" key="1">
    <source>
        <dbReference type="SAM" id="Phobius"/>
    </source>
</evidence>